<reference evidence="3 4" key="1">
    <citation type="submission" date="2019-03" db="EMBL/GenBank/DDBJ databases">
        <title>Freshwater and sediment microbial communities from various areas in North America, analyzing microbe dynamics in response to fracking.</title>
        <authorList>
            <person name="Lamendella R."/>
        </authorList>
    </citation>
    <scope>NUCLEOTIDE SEQUENCE [LARGE SCALE GENOMIC DNA]</scope>
    <source>
        <strain evidence="3 4">114D</strain>
    </source>
</reference>
<gene>
    <name evidence="3" type="ORF">DET52_103394</name>
</gene>
<sequence length="1191" mass="133198">MKKKRLNEGAFWRCLKRVLLIMKLTCLLLFIGLVSVAASTYSQSTKLSLNFENVTIFSVLDHIEEQSEFVFIYKNDVVNLDERVNIHIEGSTVDVILAQLFQERGVKYEIIKKQIILTSEPVESEGKRIEERDSPPDKVLKGKVTDEDAEPIPGATVIVAGTTIGTITDFDGGFSLKVPENAQKLAVSFVGFLKTEVEIGNQSFFNVVLREANVGVEEVVVIGYGTQKKETVTGSISSVGTEELAKSPVANISNALVGRVPGLTAVQSSGEPGDNAATIRIRGVATLNSSGQEPLIIIDGIQSSFSVLNTLDPNEVENINVLKDASSTAVYGVRGANGVIIVTTKRGRTGKTKITFSGSLGFSKVASKLELLDSYHYALFRNEAVANDADPSFEDILFTEDELWKFQNNRDYTPQEVDAMDLTPEQKERLKNSPALYYTSNDYFEEQFDHWAPQQQYNINISGGSEKVRYFTSVGVYQEEGAFMNSDYANANINSNYNRYNFRSNYDIDAVKNLSIKVNISGQSTLRGGILGKDGDVTSPGSRHKEMMVMILSSTPFAGPGIIDDHLVTRFIGYYNPLQQKGTNGYSPIAYILSRPYLTTNTNNMDASLKVIHTMDYLTKGLSIHANASYNNTYTKGVYRYTPIPQYTATRNPADPNELLFFGGTVGPESVNDSYLRKKYRRFYLEAAANYQRSFDKHEVTALALVNAQKAFDPNLQYNVPSGLMGLVGRITYNYDEKYLAEVNMGYNGSENFPEGSRFGFFPSLSAGWVISNESFFPENDWINWLKVRGSYGEVGNDKIGGNRYLYLPNAWGYGWEEPTYGYYFGDSNGASQDPFYPGAMESRVGNPYVTWERAKKSNIGLELNMLKNRLKFVGDIFQEKRDDILWPLGTVPELVGASLPPANIGRVSNRGYELQLGWRDQHRDFGYYVMTSVSYARNQIEYKDEPNNPYPWMNDTGFQLGQYKGFVSSGFYNNADEAFNRPYSVIDGNRVQAGDIRFVDINGDGIVDTKDNVPIGNANFPQYSFNATVGASYKGWAFSMLFTGTYKGSLPMSSFYVLNPFFQSGSAALQFQYDGRWTPEKVEAGITPTWPRASIRNYDTQNGVANDLWLMSTDFIRLKNTEVSYTINNSNLLRKARISQVKLFMNGNNLLTWSDMIKGFDPEQQDAGGASEGYLYPMMRTWNFGVNVEF</sequence>
<dbReference type="InterPro" id="IPR012910">
    <property type="entry name" value="Plug_dom"/>
</dbReference>
<dbReference type="SUPFAM" id="SSF56935">
    <property type="entry name" value="Porins"/>
    <property type="match status" value="1"/>
</dbReference>
<evidence type="ECO:0000313" key="4">
    <source>
        <dbReference type="Proteomes" id="UP000294848"/>
    </source>
</evidence>
<dbReference type="SUPFAM" id="SSF49464">
    <property type="entry name" value="Carboxypeptidase regulatory domain-like"/>
    <property type="match status" value="1"/>
</dbReference>
<dbReference type="GO" id="GO:0009279">
    <property type="term" value="C:cell outer membrane"/>
    <property type="evidence" value="ECO:0007669"/>
    <property type="project" value="UniProtKB-SubCell"/>
</dbReference>
<keyword evidence="1" id="KW-0472">Membrane</keyword>
<comment type="subcellular location">
    <subcellularLocation>
        <location evidence="1">Cell outer membrane</location>
        <topology evidence="1">Multi-pass membrane protein</topology>
    </subcellularLocation>
</comment>
<dbReference type="PROSITE" id="PS52016">
    <property type="entry name" value="TONB_DEPENDENT_REC_3"/>
    <property type="match status" value="1"/>
</dbReference>
<dbReference type="InterPro" id="IPR023997">
    <property type="entry name" value="TonB-dep_OMP_SusC/RagA_CS"/>
</dbReference>
<name>A0A4R6H6N0_9BACT</name>
<keyword evidence="1" id="KW-0812">Transmembrane</keyword>
<dbReference type="FunFam" id="2.60.40.1120:FF:000003">
    <property type="entry name" value="Outer membrane protein Omp121"/>
    <property type="match status" value="1"/>
</dbReference>
<comment type="similarity">
    <text evidence="1">Belongs to the TonB-dependent receptor family.</text>
</comment>
<evidence type="ECO:0000313" key="3">
    <source>
        <dbReference type="EMBL" id="TDO03448.1"/>
    </source>
</evidence>
<dbReference type="InterPro" id="IPR023996">
    <property type="entry name" value="TonB-dep_OMP_SusC/RagA"/>
</dbReference>
<organism evidence="3 4">
    <name type="scientific">Sunxiuqinia elliptica</name>
    <dbReference type="NCBI Taxonomy" id="655355"/>
    <lineage>
        <taxon>Bacteria</taxon>
        <taxon>Pseudomonadati</taxon>
        <taxon>Bacteroidota</taxon>
        <taxon>Bacteroidia</taxon>
        <taxon>Marinilabiliales</taxon>
        <taxon>Prolixibacteraceae</taxon>
        <taxon>Sunxiuqinia</taxon>
    </lineage>
</organism>
<evidence type="ECO:0000259" key="2">
    <source>
        <dbReference type="Pfam" id="PF07715"/>
    </source>
</evidence>
<keyword evidence="1" id="KW-0813">Transport</keyword>
<proteinExistence type="inferred from homology"/>
<dbReference type="AlphaFoldDB" id="A0A4R6H6N0"/>
<dbReference type="InterPro" id="IPR008969">
    <property type="entry name" value="CarboxyPept-like_regulatory"/>
</dbReference>
<dbReference type="Proteomes" id="UP000294848">
    <property type="component" value="Unassembled WGS sequence"/>
</dbReference>
<evidence type="ECO:0000256" key="1">
    <source>
        <dbReference type="PROSITE-ProRule" id="PRU01360"/>
    </source>
</evidence>
<dbReference type="OrthoDB" id="9768177at2"/>
<dbReference type="EMBL" id="SNWI01000003">
    <property type="protein sequence ID" value="TDO03448.1"/>
    <property type="molecule type" value="Genomic_DNA"/>
</dbReference>
<dbReference type="InterPro" id="IPR039426">
    <property type="entry name" value="TonB-dep_rcpt-like"/>
</dbReference>
<protein>
    <submittedName>
        <fullName evidence="3">TonB-linked SusC/RagA family outer membrane protein</fullName>
    </submittedName>
</protein>
<keyword evidence="1" id="KW-0998">Cell outer membrane</keyword>
<dbReference type="FunFam" id="2.170.130.10:FF:000003">
    <property type="entry name" value="SusC/RagA family TonB-linked outer membrane protein"/>
    <property type="match status" value="1"/>
</dbReference>
<dbReference type="InterPro" id="IPR037066">
    <property type="entry name" value="Plug_dom_sf"/>
</dbReference>
<dbReference type="NCBIfam" id="TIGR04056">
    <property type="entry name" value="OMP_RagA_SusC"/>
    <property type="match status" value="1"/>
</dbReference>
<dbReference type="Pfam" id="PF13715">
    <property type="entry name" value="CarbopepD_reg_2"/>
    <property type="match status" value="1"/>
</dbReference>
<dbReference type="Pfam" id="PF07715">
    <property type="entry name" value="Plug"/>
    <property type="match status" value="1"/>
</dbReference>
<keyword evidence="1" id="KW-1134">Transmembrane beta strand</keyword>
<accession>A0A4R6H6N0</accession>
<dbReference type="NCBIfam" id="TIGR04057">
    <property type="entry name" value="SusC_RagA_signa"/>
    <property type="match status" value="1"/>
</dbReference>
<comment type="caution">
    <text evidence="3">The sequence shown here is derived from an EMBL/GenBank/DDBJ whole genome shotgun (WGS) entry which is preliminary data.</text>
</comment>
<dbReference type="Gene3D" id="2.170.130.10">
    <property type="entry name" value="TonB-dependent receptor, plug domain"/>
    <property type="match status" value="1"/>
</dbReference>
<feature type="domain" description="TonB-dependent receptor plug" evidence="2">
    <location>
        <begin position="229"/>
        <end position="339"/>
    </location>
</feature>
<dbReference type="Gene3D" id="2.60.40.1120">
    <property type="entry name" value="Carboxypeptidase-like, regulatory domain"/>
    <property type="match status" value="1"/>
</dbReference>